<dbReference type="AlphaFoldDB" id="A0A1Q4I2K9"/>
<protein>
    <submittedName>
        <fullName evidence="4">Amino acid ABC transporter substrate-binding protein</fullName>
    </submittedName>
</protein>
<name>A0A1Q4I2K9_9MYCO</name>
<evidence type="ECO:0000313" key="4">
    <source>
        <dbReference type="EMBL" id="OJZ76096.1"/>
    </source>
</evidence>
<keyword evidence="5" id="KW-1185">Reference proteome</keyword>
<dbReference type="Proteomes" id="UP000186438">
    <property type="component" value="Unassembled WGS sequence"/>
</dbReference>
<evidence type="ECO:0000313" key="5">
    <source>
        <dbReference type="Proteomes" id="UP000186438"/>
    </source>
</evidence>
<dbReference type="Gene3D" id="3.40.50.2300">
    <property type="match status" value="2"/>
</dbReference>
<comment type="caution">
    <text evidence="4">The sequence shown here is derived from an EMBL/GenBank/DDBJ whole genome shotgun (WGS) entry which is preliminary data.</text>
</comment>
<accession>A0A1Q4I2K9</accession>
<dbReference type="InterPro" id="IPR028081">
    <property type="entry name" value="Leu-bd"/>
</dbReference>
<feature type="domain" description="Leucine-binding protein" evidence="3">
    <location>
        <begin position="10"/>
        <end position="343"/>
    </location>
</feature>
<dbReference type="InterPro" id="IPR051010">
    <property type="entry name" value="BCAA_transport"/>
</dbReference>
<dbReference type="SUPFAM" id="SSF53822">
    <property type="entry name" value="Periplasmic binding protein-like I"/>
    <property type="match status" value="1"/>
</dbReference>
<dbReference type="OrthoDB" id="4502276at2"/>
<comment type="similarity">
    <text evidence="1">Belongs to the leucine-binding protein family.</text>
</comment>
<sequence length="375" mass="41086">MSSNAAGVEPIKIGFLTDYIAGSAAIDDKTIYTQPMELVFGKGFESGVIHRPIELVSRTVQGLPRGNVRAVIDAFGELVDEGCLAVIGPGISDNAIPLRPEIERRFRVPAISVCGSEEWLGKWTFVLPNGSMTDEPIFWAQMLKKHGHSTVGLLIEQAYIGFNYADNFRRAASAEGITILAEETVSQTGQDVSEVIARIHRTGAEALVHCGFGLGHAGINAALDELGWDPPRYIGTAFETAFNEHLWDATRGWIGLEQYDEGNQVAQQFLDDYETAYGHRPAFYAPLLFRDLATVVLHGLAGAKPLSPRGVRESLEQLKMLPAACGSAGTRISFGRFMHRGWVGSRYLVARKLDADGKELGQYWKSTLVDRFGDE</sequence>
<dbReference type="EMBL" id="MPNT01000001">
    <property type="protein sequence ID" value="OJZ76096.1"/>
    <property type="molecule type" value="Genomic_DNA"/>
</dbReference>
<dbReference type="RefSeq" id="WP_073870301.1">
    <property type="nucleotide sequence ID" value="NZ_MPNT01000001.1"/>
</dbReference>
<gene>
    <name evidence="4" type="ORF">BRW65_01265</name>
</gene>
<dbReference type="Pfam" id="PF13458">
    <property type="entry name" value="Peripla_BP_6"/>
    <property type="match status" value="1"/>
</dbReference>
<dbReference type="PANTHER" id="PTHR30483">
    <property type="entry name" value="LEUCINE-SPECIFIC-BINDING PROTEIN"/>
    <property type="match status" value="1"/>
</dbReference>
<organism evidence="4 5">
    <name type="scientific">Mycobacterium paraffinicum</name>
    <dbReference type="NCBI Taxonomy" id="53378"/>
    <lineage>
        <taxon>Bacteria</taxon>
        <taxon>Bacillati</taxon>
        <taxon>Actinomycetota</taxon>
        <taxon>Actinomycetes</taxon>
        <taxon>Mycobacteriales</taxon>
        <taxon>Mycobacteriaceae</taxon>
        <taxon>Mycobacterium</taxon>
    </lineage>
</organism>
<reference evidence="4 5" key="1">
    <citation type="submission" date="2016-11" db="EMBL/GenBank/DDBJ databases">
        <title>Genome sequences of unsequenced Mycobacteria.</title>
        <authorList>
            <person name="Greninger A.L."/>
            <person name="Fang F."/>
            <person name="Jerome K.R."/>
        </authorList>
    </citation>
    <scope>NUCLEOTIDE SEQUENCE [LARGE SCALE GENOMIC DNA]</scope>
    <source>
        <strain evidence="4 5">M11</strain>
    </source>
</reference>
<dbReference type="STRING" id="53378.BRW65_01265"/>
<evidence type="ECO:0000256" key="1">
    <source>
        <dbReference type="ARBA" id="ARBA00010062"/>
    </source>
</evidence>
<dbReference type="InterPro" id="IPR028082">
    <property type="entry name" value="Peripla_BP_I"/>
</dbReference>
<evidence type="ECO:0000256" key="2">
    <source>
        <dbReference type="ARBA" id="ARBA00022729"/>
    </source>
</evidence>
<evidence type="ECO:0000259" key="3">
    <source>
        <dbReference type="Pfam" id="PF13458"/>
    </source>
</evidence>
<proteinExistence type="inferred from homology"/>
<dbReference type="PANTHER" id="PTHR30483:SF37">
    <property type="entry name" value="ABC TRANSPORTER SUBSTRATE-BINDING PROTEIN"/>
    <property type="match status" value="1"/>
</dbReference>
<keyword evidence="2" id="KW-0732">Signal</keyword>